<accession>A0A0C3DZU0</accession>
<organism evidence="1 2">
    <name type="scientific">Scleroderma citrinum Foug A</name>
    <dbReference type="NCBI Taxonomy" id="1036808"/>
    <lineage>
        <taxon>Eukaryota</taxon>
        <taxon>Fungi</taxon>
        <taxon>Dikarya</taxon>
        <taxon>Basidiomycota</taxon>
        <taxon>Agaricomycotina</taxon>
        <taxon>Agaricomycetes</taxon>
        <taxon>Agaricomycetidae</taxon>
        <taxon>Boletales</taxon>
        <taxon>Sclerodermatineae</taxon>
        <taxon>Sclerodermataceae</taxon>
        <taxon>Scleroderma</taxon>
    </lineage>
</organism>
<evidence type="ECO:0000313" key="2">
    <source>
        <dbReference type="Proteomes" id="UP000053989"/>
    </source>
</evidence>
<dbReference type="Proteomes" id="UP000053989">
    <property type="component" value="Unassembled WGS sequence"/>
</dbReference>
<dbReference type="EMBL" id="KN822049">
    <property type="protein sequence ID" value="KIM61744.1"/>
    <property type="molecule type" value="Genomic_DNA"/>
</dbReference>
<reference evidence="1 2" key="1">
    <citation type="submission" date="2014-04" db="EMBL/GenBank/DDBJ databases">
        <authorList>
            <consortium name="DOE Joint Genome Institute"/>
            <person name="Kuo A."/>
            <person name="Kohler A."/>
            <person name="Nagy L.G."/>
            <person name="Floudas D."/>
            <person name="Copeland A."/>
            <person name="Barry K.W."/>
            <person name="Cichocki N."/>
            <person name="Veneault-Fourrey C."/>
            <person name="LaButti K."/>
            <person name="Lindquist E.A."/>
            <person name="Lipzen A."/>
            <person name="Lundell T."/>
            <person name="Morin E."/>
            <person name="Murat C."/>
            <person name="Sun H."/>
            <person name="Tunlid A."/>
            <person name="Henrissat B."/>
            <person name="Grigoriev I.V."/>
            <person name="Hibbett D.S."/>
            <person name="Martin F."/>
            <person name="Nordberg H.P."/>
            <person name="Cantor M.N."/>
            <person name="Hua S.X."/>
        </authorList>
    </citation>
    <scope>NUCLEOTIDE SEQUENCE [LARGE SCALE GENOMIC DNA]</scope>
    <source>
        <strain evidence="1 2">Foug A</strain>
    </source>
</reference>
<keyword evidence="2" id="KW-1185">Reference proteome</keyword>
<protein>
    <submittedName>
        <fullName evidence="1">Uncharacterized protein</fullName>
    </submittedName>
</protein>
<gene>
    <name evidence="1" type="ORF">SCLCIDRAFT_1215836</name>
</gene>
<evidence type="ECO:0000313" key="1">
    <source>
        <dbReference type="EMBL" id="KIM61744.1"/>
    </source>
</evidence>
<sequence length="114" mass="12457">MALLLRRTVHVRDEEHVRRAVVVVRGVGRIGVDEEGLDGVSDDGRQTLCYTLDAGGVGGILEGHGARRQKRTASGVLGSEGARRRTHSLVVEGNEVHRSLMRAGRRWVLIAARK</sequence>
<reference evidence="2" key="2">
    <citation type="submission" date="2015-01" db="EMBL/GenBank/DDBJ databases">
        <title>Evolutionary Origins and Diversification of the Mycorrhizal Mutualists.</title>
        <authorList>
            <consortium name="DOE Joint Genome Institute"/>
            <consortium name="Mycorrhizal Genomics Consortium"/>
            <person name="Kohler A."/>
            <person name="Kuo A."/>
            <person name="Nagy L.G."/>
            <person name="Floudas D."/>
            <person name="Copeland A."/>
            <person name="Barry K.W."/>
            <person name="Cichocki N."/>
            <person name="Veneault-Fourrey C."/>
            <person name="LaButti K."/>
            <person name="Lindquist E.A."/>
            <person name="Lipzen A."/>
            <person name="Lundell T."/>
            <person name="Morin E."/>
            <person name="Murat C."/>
            <person name="Riley R."/>
            <person name="Ohm R."/>
            <person name="Sun H."/>
            <person name="Tunlid A."/>
            <person name="Henrissat B."/>
            <person name="Grigoriev I.V."/>
            <person name="Hibbett D.S."/>
            <person name="Martin F."/>
        </authorList>
    </citation>
    <scope>NUCLEOTIDE SEQUENCE [LARGE SCALE GENOMIC DNA]</scope>
    <source>
        <strain evidence="2">Foug A</strain>
    </source>
</reference>
<name>A0A0C3DZU0_9AGAM</name>
<proteinExistence type="predicted"/>
<dbReference type="InParanoid" id="A0A0C3DZU0"/>
<dbReference type="HOGENOM" id="CLU_2122539_0_0_1"/>
<dbReference type="AlphaFoldDB" id="A0A0C3DZU0"/>